<dbReference type="PANTHER" id="PTHR45786:SF66">
    <property type="entry name" value="HOOK MOTIF PROTEIN, PUTATIVE-RELATED"/>
    <property type="match status" value="1"/>
</dbReference>
<evidence type="ECO:0000313" key="2">
    <source>
        <dbReference type="Proteomes" id="UP001058974"/>
    </source>
</evidence>
<dbReference type="Gramene" id="Psat04G0026000-T1">
    <property type="protein sequence ID" value="KAI5414722.1"/>
    <property type="gene ID" value="KIW84_040260"/>
</dbReference>
<keyword evidence="2" id="KW-1185">Reference proteome</keyword>
<dbReference type="EMBL" id="JAMSHJ010000004">
    <property type="protein sequence ID" value="KAI5414722.1"/>
    <property type="molecule type" value="Genomic_DNA"/>
</dbReference>
<proteinExistence type="predicted"/>
<name>A0A9D4X714_PEA</name>
<dbReference type="PANTHER" id="PTHR45786">
    <property type="entry name" value="DNA BINDING PROTEIN-LIKE"/>
    <property type="match status" value="1"/>
</dbReference>
<evidence type="ECO:0000313" key="1">
    <source>
        <dbReference type="EMBL" id="KAI5414722.1"/>
    </source>
</evidence>
<organism evidence="1 2">
    <name type="scientific">Pisum sativum</name>
    <name type="common">Garden pea</name>
    <name type="synonym">Lathyrus oleraceus</name>
    <dbReference type="NCBI Taxonomy" id="3888"/>
    <lineage>
        <taxon>Eukaryota</taxon>
        <taxon>Viridiplantae</taxon>
        <taxon>Streptophyta</taxon>
        <taxon>Embryophyta</taxon>
        <taxon>Tracheophyta</taxon>
        <taxon>Spermatophyta</taxon>
        <taxon>Magnoliopsida</taxon>
        <taxon>eudicotyledons</taxon>
        <taxon>Gunneridae</taxon>
        <taxon>Pentapetalae</taxon>
        <taxon>rosids</taxon>
        <taxon>fabids</taxon>
        <taxon>Fabales</taxon>
        <taxon>Fabaceae</taxon>
        <taxon>Papilionoideae</taxon>
        <taxon>50 kb inversion clade</taxon>
        <taxon>NPAAA clade</taxon>
        <taxon>Hologalegina</taxon>
        <taxon>IRL clade</taxon>
        <taxon>Fabeae</taxon>
        <taxon>Lathyrus</taxon>
    </lineage>
</organism>
<sequence length="192" mass="22017">MNLTHNVPQFDVDTLNATSRIQVECSSHKRQSPINLLHIVIVATEQVTMPNYVSIPRDGRMCPIFTPTVNFDFNTDNDEGSDYDPFAKYYDIGDPLIECRYCRAIMWYQERVNKNQHAANPKFSLYYGNGKVELPLLKQPPELLSRLLFDEDSIASRKFQQQIRMYNMMFAFTSPNAKLDNSVNKGGGPPTL</sequence>
<gene>
    <name evidence="1" type="ORF">KIW84_040260</name>
</gene>
<dbReference type="AlphaFoldDB" id="A0A9D4X714"/>
<accession>A0A9D4X714</accession>
<dbReference type="Proteomes" id="UP001058974">
    <property type="component" value="Chromosome 4"/>
</dbReference>
<comment type="caution">
    <text evidence="1">The sequence shown here is derived from an EMBL/GenBank/DDBJ whole genome shotgun (WGS) entry which is preliminary data.</text>
</comment>
<reference evidence="1 2" key="1">
    <citation type="journal article" date="2022" name="Nat. Genet.">
        <title>Improved pea reference genome and pan-genome highlight genomic features and evolutionary characteristics.</title>
        <authorList>
            <person name="Yang T."/>
            <person name="Liu R."/>
            <person name="Luo Y."/>
            <person name="Hu S."/>
            <person name="Wang D."/>
            <person name="Wang C."/>
            <person name="Pandey M.K."/>
            <person name="Ge S."/>
            <person name="Xu Q."/>
            <person name="Li N."/>
            <person name="Li G."/>
            <person name="Huang Y."/>
            <person name="Saxena R.K."/>
            <person name="Ji Y."/>
            <person name="Li M."/>
            <person name="Yan X."/>
            <person name="He Y."/>
            <person name="Liu Y."/>
            <person name="Wang X."/>
            <person name="Xiang C."/>
            <person name="Varshney R.K."/>
            <person name="Ding H."/>
            <person name="Gao S."/>
            <person name="Zong X."/>
        </authorList>
    </citation>
    <scope>NUCLEOTIDE SEQUENCE [LARGE SCALE GENOMIC DNA]</scope>
    <source>
        <strain evidence="1 2">cv. Zhongwan 6</strain>
    </source>
</reference>
<protein>
    <submittedName>
        <fullName evidence="1">Uncharacterized protein</fullName>
    </submittedName>
</protein>